<keyword evidence="4 6" id="KW-1133">Transmembrane helix</keyword>
<feature type="transmembrane region" description="Helical" evidence="6">
    <location>
        <begin position="238"/>
        <end position="260"/>
    </location>
</feature>
<feature type="transmembrane region" description="Helical" evidence="6">
    <location>
        <begin position="280"/>
        <end position="303"/>
    </location>
</feature>
<dbReference type="Proteomes" id="UP001174196">
    <property type="component" value="Unassembled WGS sequence"/>
</dbReference>
<dbReference type="PANTHER" id="PTHR42770">
    <property type="entry name" value="AMINO ACID TRANSPORTER-RELATED"/>
    <property type="match status" value="1"/>
</dbReference>
<keyword evidence="5 6" id="KW-0472">Membrane</keyword>
<evidence type="ECO:0000313" key="7">
    <source>
        <dbReference type="EMBL" id="MDN4594505.1"/>
    </source>
</evidence>
<protein>
    <submittedName>
        <fullName evidence="7">APC family permease</fullName>
    </submittedName>
</protein>
<name>A0ABT8IP38_9BACL</name>
<comment type="subcellular location">
    <subcellularLocation>
        <location evidence="1">Cell membrane</location>
        <topology evidence="1">Multi-pass membrane protein</topology>
    </subcellularLocation>
</comment>
<evidence type="ECO:0000256" key="6">
    <source>
        <dbReference type="SAM" id="Phobius"/>
    </source>
</evidence>
<evidence type="ECO:0000313" key="8">
    <source>
        <dbReference type="Proteomes" id="UP001174196"/>
    </source>
</evidence>
<keyword evidence="8" id="KW-1185">Reference proteome</keyword>
<organism evidence="7 8">
    <name type="scientific">Polycladomyces subterraneus</name>
    <dbReference type="NCBI Taxonomy" id="1016997"/>
    <lineage>
        <taxon>Bacteria</taxon>
        <taxon>Bacillati</taxon>
        <taxon>Bacillota</taxon>
        <taxon>Bacilli</taxon>
        <taxon>Bacillales</taxon>
        <taxon>Thermoactinomycetaceae</taxon>
        <taxon>Polycladomyces</taxon>
    </lineage>
</organism>
<keyword evidence="2" id="KW-1003">Cell membrane</keyword>
<dbReference type="Pfam" id="PF13520">
    <property type="entry name" value="AA_permease_2"/>
    <property type="match status" value="1"/>
</dbReference>
<feature type="transmembrane region" description="Helical" evidence="6">
    <location>
        <begin position="51"/>
        <end position="70"/>
    </location>
</feature>
<evidence type="ECO:0000256" key="5">
    <source>
        <dbReference type="ARBA" id="ARBA00023136"/>
    </source>
</evidence>
<feature type="transmembrane region" description="Helical" evidence="6">
    <location>
        <begin position="160"/>
        <end position="179"/>
    </location>
</feature>
<comment type="caution">
    <text evidence="7">The sequence shown here is derived from an EMBL/GenBank/DDBJ whole genome shotgun (WGS) entry which is preliminary data.</text>
</comment>
<evidence type="ECO:0000256" key="2">
    <source>
        <dbReference type="ARBA" id="ARBA00022475"/>
    </source>
</evidence>
<dbReference type="PANTHER" id="PTHR42770:SF7">
    <property type="entry name" value="MEMBRANE PROTEIN"/>
    <property type="match status" value="1"/>
</dbReference>
<dbReference type="Gene3D" id="1.20.1740.10">
    <property type="entry name" value="Amino acid/polyamine transporter I"/>
    <property type="match status" value="1"/>
</dbReference>
<evidence type="ECO:0000256" key="1">
    <source>
        <dbReference type="ARBA" id="ARBA00004651"/>
    </source>
</evidence>
<gene>
    <name evidence="7" type="ORF">NWF35_11445</name>
</gene>
<feature type="transmembrane region" description="Helical" evidence="6">
    <location>
        <begin position="338"/>
        <end position="358"/>
    </location>
</feature>
<proteinExistence type="predicted"/>
<reference evidence="7" key="1">
    <citation type="submission" date="2022-08" db="EMBL/GenBank/DDBJ databases">
        <title>Polycladomyces zharkentsis sp. nov., a novel thermophilic CMC and starch-degrading bacterium isolated from a geothermal spring in Kazakhstan.</title>
        <authorList>
            <person name="Mashzhan A."/>
            <person name="Kistaubaeva A."/>
            <person name="Javier-Lopez R."/>
            <person name="Birkeland N.-K."/>
        </authorList>
    </citation>
    <scope>NUCLEOTIDE SEQUENCE</scope>
    <source>
        <strain evidence="7">KSR 13</strain>
    </source>
</reference>
<evidence type="ECO:0000256" key="3">
    <source>
        <dbReference type="ARBA" id="ARBA00022692"/>
    </source>
</evidence>
<dbReference type="PIRSF" id="PIRSF006060">
    <property type="entry name" value="AA_transporter"/>
    <property type="match status" value="1"/>
</dbReference>
<dbReference type="RefSeq" id="WP_301239227.1">
    <property type="nucleotide sequence ID" value="NZ_JANRHH010000040.1"/>
</dbReference>
<dbReference type="EMBL" id="JANRHH010000040">
    <property type="protein sequence ID" value="MDN4594505.1"/>
    <property type="molecule type" value="Genomic_DNA"/>
</dbReference>
<feature type="transmembrane region" description="Helical" evidence="6">
    <location>
        <begin position="364"/>
        <end position="390"/>
    </location>
</feature>
<feature type="transmembrane region" description="Helical" evidence="6">
    <location>
        <begin position="91"/>
        <end position="110"/>
    </location>
</feature>
<evidence type="ECO:0000256" key="4">
    <source>
        <dbReference type="ARBA" id="ARBA00022989"/>
    </source>
</evidence>
<sequence length="481" mass="51975">MSNETRKGLSSNALSLFDSIVMSIAGTAPAYSISATTAVLIGAVGLQAPAAMLWCGIPMFGVVMAFLYLNRWHANAGASYAWVGKALNADLGFLSGWALIVSATLFMVAGSFPAGSVTLDIFAPKLSNNLLAVTIVGGLWFLIISFLVMKGIKVTATVQWIMSGIEIIILVISGIVALVKFGAHPVNAFHWSWFSPSAFPSPAVFISGALIATFYYWGWDVSANLNEETKDSRRIPGLGAMIGIIFIFAIFELFTVATQLGMSLKDINDASSNILQHLGVLLYGPVWGNVMVLAVALSTIATLETTLLQVTRTLFAMGRDGVISKKFGAVHPKWRTPYVASIVITIFALLLFVLSNFLSSINTVMTYAINAIGLQVVFYYGLTCLAVIFYYRKVLFQSVPNFIFLFTLPLVAAIFLLTVGIADIPKLGITTDSIGIGLIAIGIIPLLWGRFKRRASFYYQPREVYTPGTEGSNNRSSVSTM</sequence>
<dbReference type="InterPro" id="IPR050367">
    <property type="entry name" value="APC_superfamily"/>
</dbReference>
<keyword evidence="3 6" id="KW-0812">Transmembrane</keyword>
<accession>A0ABT8IP38</accession>
<feature type="transmembrane region" description="Helical" evidence="6">
    <location>
        <begin position="20"/>
        <end position="45"/>
    </location>
</feature>
<feature type="transmembrane region" description="Helical" evidence="6">
    <location>
        <begin position="402"/>
        <end position="422"/>
    </location>
</feature>
<feature type="transmembrane region" description="Helical" evidence="6">
    <location>
        <begin position="434"/>
        <end position="451"/>
    </location>
</feature>
<feature type="transmembrane region" description="Helical" evidence="6">
    <location>
        <begin position="199"/>
        <end position="217"/>
    </location>
</feature>
<feature type="transmembrane region" description="Helical" evidence="6">
    <location>
        <begin position="130"/>
        <end position="148"/>
    </location>
</feature>
<dbReference type="InterPro" id="IPR002293">
    <property type="entry name" value="AA/rel_permease1"/>
</dbReference>